<feature type="domain" description="S-adenosylmethionine synthetase central" evidence="14">
    <location>
        <begin position="135"/>
        <end position="256"/>
    </location>
</feature>
<dbReference type="InterPro" id="IPR022629">
    <property type="entry name" value="S-AdoMet_synt_central"/>
</dbReference>
<dbReference type="Gene3D" id="3.30.300.10">
    <property type="match status" value="3"/>
</dbReference>
<evidence type="ECO:0000256" key="12">
    <source>
        <dbReference type="RuleBase" id="RU004462"/>
    </source>
</evidence>
<evidence type="ECO:0000256" key="4">
    <source>
        <dbReference type="ARBA" id="ARBA00022679"/>
    </source>
</evidence>
<dbReference type="SUPFAM" id="SSF55973">
    <property type="entry name" value="S-adenosylmethionine synthetase"/>
    <property type="match status" value="3"/>
</dbReference>
<dbReference type="InterPro" id="IPR002133">
    <property type="entry name" value="S-AdoMet_synthetase"/>
</dbReference>
<evidence type="ECO:0000256" key="2">
    <source>
        <dbReference type="ARBA" id="ARBA00009685"/>
    </source>
</evidence>
<evidence type="ECO:0000259" key="13">
    <source>
        <dbReference type="Pfam" id="PF00438"/>
    </source>
</evidence>
<dbReference type="GO" id="GO:0046872">
    <property type="term" value="F:metal ion binding"/>
    <property type="evidence" value="ECO:0007669"/>
    <property type="project" value="UniProtKB-KW"/>
</dbReference>
<protein>
    <recommendedName>
        <fullName evidence="11">S-adenosylmethionine synthase</fullName>
        <ecNumber evidence="11">2.5.1.6</ecNumber>
    </recommendedName>
</protein>
<dbReference type="HAMAP" id="MF_00086">
    <property type="entry name" value="S_AdoMet_synth1"/>
    <property type="match status" value="1"/>
</dbReference>
<dbReference type="AlphaFoldDB" id="A0A6J2XRI2"/>
<keyword evidence="5 11" id="KW-0479">Metal-binding</keyword>
<dbReference type="GO" id="GO:0006556">
    <property type="term" value="P:S-adenosylmethionine biosynthetic process"/>
    <property type="evidence" value="ECO:0007669"/>
    <property type="project" value="UniProtKB-UniPathway"/>
</dbReference>
<evidence type="ECO:0000256" key="3">
    <source>
        <dbReference type="ARBA" id="ARBA00022563"/>
    </source>
</evidence>
<dbReference type="GO" id="GO:0006730">
    <property type="term" value="P:one-carbon metabolic process"/>
    <property type="evidence" value="ECO:0007669"/>
    <property type="project" value="UniProtKB-KW"/>
</dbReference>
<dbReference type="EC" id="2.5.1.6" evidence="11"/>
<dbReference type="OrthoDB" id="5852090at2759"/>
<evidence type="ECO:0000259" key="14">
    <source>
        <dbReference type="Pfam" id="PF02772"/>
    </source>
</evidence>
<keyword evidence="7 11" id="KW-0067">ATP-binding</keyword>
<comment type="catalytic activity">
    <reaction evidence="10 11">
        <text>L-methionine + ATP + H2O = S-adenosyl-L-methionine + phosphate + diphosphate</text>
        <dbReference type="Rhea" id="RHEA:21080"/>
        <dbReference type="ChEBI" id="CHEBI:15377"/>
        <dbReference type="ChEBI" id="CHEBI:30616"/>
        <dbReference type="ChEBI" id="CHEBI:33019"/>
        <dbReference type="ChEBI" id="CHEBI:43474"/>
        <dbReference type="ChEBI" id="CHEBI:57844"/>
        <dbReference type="ChEBI" id="CHEBI:59789"/>
        <dbReference type="EC" id="2.5.1.6"/>
    </reaction>
</comment>
<evidence type="ECO:0000256" key="5">
    <source>
        <dbReference type="ARBA" id="ARBA00022723"/>
    </source>
</evidence>
<dbReference type="InterPro" id="IPR022631">
    <property type="entry name" value="ADOMET_SYNTHASE_CS"/>
</dbReference>
<keyword evidence="3 11" id="KW-0554">One-carbon metabolism</keyword>
<evidence type="ECO:0000256" key="7">
    <source>
        <dbReference type="ARBA" id="ARBA00022840"/>
    </source>
</evidence>
<dbReference type="PIRSF" id="PIRSF000497">
    <property type="entry name" value="MAT"/>
    <property type="match status" value="1"/>
</dbReference>
<dbReference type="NCBIfam" id="TIGR01034">
    <property type="entry name" value="metK"/>
    <property type="match status" value="1"/>
</dbReference>
<evidence type="ECO:0000256" key="9">
    <source>
        <dbReference type="ARBA" id="ARBA00022958"/>
    </source>
</evidence>
<comment type="cofactor">
    <cofactor evidence="11">
        <name>K(+)</name>
        <dbReference type="ChEBI" id="CHEBI:29103"/>
    </cofactor>
    <text evidence="11">Binds 1 potassium ion per subunit. The potassium ion interacts primarily with the substrate.</text>
</comment>
<dbReference type="FunFam" id="3.30.300.10:FF:000004">
    <property type="entry name" value="S-adenosylmethionine synthase"/>
    <property type="match status" value="1"/>
</dbReference>
<evidence type="ECO:0000313" key="17">
    <source>
        <dbReference type="RefSeq" id="XP_030753661.1"/>
    </source>
</evidence>
<evidence type="ECO:0000256" key="6">
    <source>
        <dbReference type="ARBA" id="ARBA00022741"/>
    </source>
</evidence>
<comment type="pathway">
    <text evidence="1 11">Amino-acid biosynthesis; S-adenosyl-L-methionine biosynthesis; S-adenosyl-L-methionine from L-methionine: step 1/1.</text>
</comment>
<feature type="domain" description="S-adenosylmethionine synthetase N-terminal" evidence="13">
    <location>
        <begin position="23"/>
        <end position="121"/>
    </location>
</feature>
<dbReference type="GO" id="GO:0004478">
    <property type="term" value="F:methionine adenosyltransferase activity"/>
    <property type="evidence" value="ECO:0007669"/>
    <property type="project" value="UniProtKB-EC"/>
</dbReference>
<keyword evidence="4 11" id="KW-0808">Transferase</keyword>
<evidence type="ECO:0000256" key="10">
    <source>
        <dbReference type="ARBA" id="ARBA00048344"/>
    </source>
</evidence>
<evidence type="ECO:0000256" key="11">
    <source>
        <dbReference type="RuleBase" id="RU000541"/>
    </source>
</evidence>
<dbReference type="InterPro" id="IPR022630">
    <property type="entry name" value="S-AdoMet_synt_C"/>
</dbReference>
<dbReference type="FunFam" id="3.30.300.10:FF:000001">
    <property type="entry name" value="S-adenosylmethionine synthase"/>
    <property type="match status" value="1"/>
</dbReference>
<dbReference type="FunFam" id="3.30.300.10:FF:000003">
    <property type="entry name" value="S-adenosylmethionine synthase"/>
    <property type="match status" value="1"/>
</dbReference>
<dbReference type="Pfam" id="PF02773">
    <property type="entry name" value="S-AdoMet_synt_C"/>
    <property type="match status" value="1"/>
</dbReference>
<dbReference type="KEGG" id="soy:115880568"/>
<evidence type="ECO:0000256" key="1">
    <source>
        <dbReference type="ARBA" id="ARBA00005224"/>
    </source>
</evidence>
<feature type="domain" description="S-adenosylmethionine synthetase C-terminal" evidence="15">
    <location>
        <begin position="258"/>
        <end position="394"/>
    </location>
</feature>
<comment type="function">
    <text evidence="11">Catalyzes the formation of S-adenosylmethionine from methionine and ATP.</text>
</comment>
<dbReference type="Pfam" id="PF00438">
    <property type="entry name" value="S-AdoMet_synt_N"/>
    <property type="match status" value="1"/>
</dbReference>
<keyword evidence="9 11" id="KW-0630">Potassium</keyword>
<keyword evidence="16" id="KW-1185">Reference proteome</keyword>
<dbReference type="PROSITE" id="PS00376">
    <property type="entry name" value="ADOMET_SYNTHASE_1"/>
    <property type="match status" value="1"/>
</dbReference>
<dbReference type="PANTHER" id="PTHR11964">
    <property type="entry name" value="S-ADENOSYLMETHIONINE SYNTHETASE"/>
    <property type="match status" value="1"/>
</dbReference>
<accession>A0A6J2XRI2</accession>
<dbReference type="Pfam" id="PF02772">
    <property type="entry name" value="S-AdoMet_synt_M"/>
    <property type="match status" value="1"/>
</dbReference>
<dbReference type="InterPro" id="IPR022636">
    <property type="entry name" value="S-AdoMet_synthetase_sfam"/>
</dbReference>
<dbReference type="GeneID" id="115880568"/>
<gene>
    <name evidence="17" type="primary">LOC115880568</name>
</gene>
<dbReference type="RefSeq" id="XP_030753661.1">
    <property type="nucleotide sequence ID" value="XM_030897801.1"/>
</dbReference>
<sequence>MPDTVTNGYTNGHMPYDMEDGSNFLFTSESVGEGHPDKMCDQISDAVLDAHLQQDPDAKVACETVTKTGMILLCGEITSKANVDYQKVVRETVKHIGYDDSSKGFDYKTCSVMLALDAQSPNIAAGVHEHRNEEEIGAGDQGLMFGYATDETEECMPLTVVLAHKLNEKIAELRRAGEFWWARPDSKTQVTCEYTFNHGACVPQRVHTIVVSLQHSEKINLDELRDAIKTKVIKEVIPAKYLDDQTIVHINPCGLFIIGGPQSDAGLTGRKIIVDTYGGWGAHGGGAFSGKDFTKVDRSAAYAARWVAKSLVKAGVCRRCLVQVSYAIGLAEPLSISVFDYGTSKLNQKQLLEIVHNNFDLRPGKIVKELNLRHPIYQKTSTYGHFGRSGFTWETPKPLKLGNLANLI</sequence>
<evidence type="ECO:0000313" key="16">
    <source>
        <dbReference type="Proteomes" id="UP000504635"/>
    </source>
</evidence>
<evidence type="ECO:0000256" key="8">
    <source>
        <dbReference type="ARBA" id="ARBA00022842"/>
    </source>
</evidence>
<keyword evidence="8 11" id="KW-0460">Magnesium</keyword>
<comment type="cofactor">
    <cofactor evidence="11">
        <name>Mg(2+)</name>
        <dbReference type="ChEBI" id="CHEBI:18420"/>
    </cofactor>
    <text evidence="11">Binds 2 magnesium ions per subunit. The magnesium ions interact primarily with the substrate.</text>
</comment>
<keyword evidence="6 11" id="KW-0547">Nucleotide-binding</keyword>
<dbReference type="UniPathway" id="UPA00315">
    <property type="reaction ID" value="UER00080"/>
</dbReference>
<comment type="similarity">
    <text evidence="2 12">Belongs to the AdoMet synthase family.</text>
</comment>
<evidence type="ECO:0000259" key="15">
    <source>
        <dbReference type="Pfam" id="PF02773"/>
    </source>
</evidence>
<dbReference type="CDD" id="cd18079">
    <property type="entry name" value="S-AdoMet_synt"/>
    <property type="match status" value="1"/>
</dbReference>
<organism evidence="16 17">
    <name type="scientific">Sitophilus oryzae</name>
    <name type="common">Rice weevil</name>
    <name type="synonym">Curculio oryzae</name>
    <dbReference type="NCBI Taxonomy" id="7048"/>
    <lineage>
        <taxon>Eukaryota</taxon>
        <taxon>Metazoa</taxon>
        <taxon>Ecdysozoa</taxon>
        <taxon>Arthropoda</taxon>
        <taxon>Hexapoda</taxon>
        <taxon>Insecta</taxon>
        <taxon>Pterygota</taxon>
        <taxon>Neoptera</taxon>
        <taxon>Endopterygota</taxon>
        <taxon>Coleoptera</taxon>
        <taxon>Polyphaga</taxon>
        <taxon>Cucujiformia</taxon>
        <taxon>Curculionidae</taxon>
        <taxon>Dryophthorinae</taxon>
        <taxon>Sitophilus</taxon>
    </lineage>
</organism>
<reference evidence="17" key="1">
    <citation type="submission" date="2025-08" db="UniProtKB">
        <authorList>
            <consortium name="RefSeq"/>
        </authorList>
    </citation>
    <scope>IDENTIFICATION</scope>
    <source>
        <tissue evidence="17">Gonads</tissue>
    </source>
</reference>
<dbReference type="PROSITE" id="PS00377">
    <property type="entry name" value="ADOMET_SYNTHASE_2"/>
    <property type="match status" value="1"/>
</dbReference>
<dbReference type="GO" id="GO:0005524">
    <property type="term" value="F:ATP binding"/>
    <property type="evidence" value="ECO:0007669"/>
    <property type="project" value="UniProtKB-KW"/>
</dbReference>
<dbReference type="Proteomes" id="UP000504635">
    <property type="component" value="Unplaced"/>
</dbReference>
<proteinExistence type="inferred from homology"/>
<name>A0A6J2XRI2_SITOR</name>
<dbReference type="InterPro" id="IPR022628">
    <property type="entry name" value="S-AdoMet_synt_N"/>
</dbReference>